<organism evidence="2">
    <name type="scientific">viral metagenome</name>
    <dbReference type="NCBI Taxonomy" id="1070528"/>
    <lineage>
        <taxon>unclassified sequences</taxon>
        <taxon>metagenomes</taxon>
        <taxon>organismal metagenomes</taxon>
    </lineage>
</organism>
<protein>
    <submittedName>
        <fullName evidence="2">Uncharacterized protein</fullName>
    </submittedName>
</protein>
<reference evidence="2" key="1">
    <citation type="submission" date="2020-03" db="EMBL/GenBank/DDBJ databases">
        <title>The deep terrestrial virosphere.</title>
        <authorList>
            <person name="Holmfeldt K."/>
            <person name="Nilsson E."/>
            <person name="Simone D."/>
            <person name="Lopez-Fernandez M."/>
            <person name="Wu X."/>
            <person name="de Brujin I."/>
            <person name="Lundin D."/>
            <person name="Andersson A."/>
            <person name="Bertilsson S."/>
            <person name="Dopson M."/>
        </authorList>
    </citation>
    <scope>NUCLEOTIDE SEQUENCE</scope>
    <source>
        <strain evidence="2">MM415B06047</strain>
    </source>
</reference>
<proteinExistence type="predicted"/>
<accession>A0A6M3LQH6</accession>
<feature type="region of interest" description="Disordered" evidence="1">
    <location>
        <begin position="55"/>
        <end position="76"/>
    </location>
</feature>
<feature type="compositionally biased region" description="Basic residues" evidence="1">
    <location>
        <begin position="63"/>
        <end position="76"/>
    </location>
</feature>
<name>A0A6M3LQH6_9ZZZZ</name>
<evidence type="ECO:0000256" key="1">
    <source>
        <dbReference type="SAM" id="MobiDB-lite"/>
    </source>
</evidence>
<gene>
    <name evidence="2" type="ORF">MM415B06047_0010</name>
</gene>
<sequence>MDIEKIERLKNQSFNMNLTFINIGEAVVALCEIAKDLGTELNEIQTKLNDQAAHIVKQDKRKDRQKKIGMPKKKGS</sequence>
<dbReference type="AlphaFoldDB" id="A0A6M3LQH6"/>
<dbReference type="EMBL" id="MT143511">
    <property type="protein sequence ID" value="QJA97637.1"/>
    <property type="molecule type" value="Genomic_DNA"/>
</dbReference>
<evidence type="ECO:0000313" key="2">
    <source>
        <dbReference type="EMBL" id="QJA97637.1"/>
    </source>
</evidence>